<gene>
    <name evidence="7" type="ORF">ABU614_15625</name>
    <name evidence="6" type="ORF">V2J18_09265</name>
</gene>
<keyword evidence="2" id="KW-0805">Transcription regulation</keyword>
<dbReference type="PRINTS" id="PR00039">
    <property type="entry name" value="HTHLYSR"/>
</dbReference>
<dbReference type="EMBL" id="CP159925">
    <property type="protein sequence ID" value="XCO73811.1"/>
    <property type="molecule type" value="Genomic_DNA"/>
</dbReference>
<dbReference type="InterPro" id="IPR036390">
    <property type="entry name" value="WH_DNA-bd_sf"/>
</dbReference>
<dbReference type="InterPro" id="IPR036388">
    <property type="entry name" value="WH-like_DNA-bd_sf"/>
</dbReference>
<dbReference type="CDD" id="cd08471">
    <property type="entry name" value="PBP2_CrgA_like_2"/>
    <property type="match status" value="1"/>
</dbReference>
<dbReference type="Pfam" id="PF00126">
    <property type="entry name" value="HTH_1"/>
    <property type="match status" value="1"/>
</dbReference>
<reference evidence="7" key="2">
    <citation type="submission" date="2024-06" db="EMBL/GenBank/DDBJ databases">
        <authorList>
            <person name="Li S."/>
        </authorList>
    </citation>
    <scope>NUCLEOTIDE SEQUENCE</scope>
    <source>
        <strain evidence="7">SR10</strain>
    </source>
</reference>
<dbReference type="PANTHER" id="PTHR30537:SF5">
    <property type="entry name" value="HTH-TYPE TRANSCRIPTIONAL ACTIVATOR TTDR-RELATED"/>
    <property type="match status" value="1"/>
</dbReference>
<organism evidence="7">
    <name type="scientific">Lysobacter firmicutimachus</name>
    <dbReference type="NCBI Taxonomy" id="1792846"/>
    <lineage>
        <taxon>Bacteria</taxon>
        <taxon>Pseudomonadati</taxon>
        <taxon>Pseudomonadota</taxon>
        <taxon>Gammaproteobacteria</taxon>
        <taxon>Lysobacterales</taxon>
        <taxon>Lysobacteraceae</taxon>
        <taxon>Lysobacter</taxon>
    </lineage>
</organism>
<dbReference type="RefSeq" id="WP_064749998.1">
    <property type="nucleotide sequence ID" value="NZ_CP159925.1"/>
</dbReference>
<evidence type="ECO:0000313" key="7">
    <source>
        <dbReference type="EMBL" id="XCO73811.1"/>
    </source>
</evidence>
<sequence>MDRLQAMSVFAAVCDTGSFAAAARRLGLSPPVVTRTVSSLESHIGVRLLQRTTRSLHLTDAGTRYLDQVRRVLAEVDAAEDIARGEQERPRGRLVISAPLTFGRMHVAALLRRYLAAYPDVVAELQLNDRNVSLIEEGVDIAIRLGALGDSSLVARPLGSTRRVLVASPAYLAARGRPAAPEAIAGHDTIAFGPVHANGDWLFADPHDPARELRIAIAARLSTNSAEAAIDHARESGGLVRALHYQVAAHLATGELEVLLPEFERPPSPIHAVYPSARMLPARVRAFLDLALADGVRAY</sequence>
<dbReference type="EMBL" id="JBANDL010000002">
    <property type="protein sequence ID" value="MEI2454865.1"/>
    <property type="molecule type" value="Genomic_DNA"/>
</dbReference>
<accession>A0AAU8MP32</accession>
<dbReference type="PANTHER" id="PTHR30537">
    <property type="entry name" value="HTH-TYPE TRANSCRIPTIONAL REGULATOR"/>
    <property type="match status" value="1"/>
</dbReference>
<dbReference type="FunFam" id="1.10.10.10:FF:000001">
    <property type="entry name" value="LysR family transcriptional regulator"/>
    <property type="match status" value="1"/>
</dbReference>
<evidence type="ECO:0000256" key="1">
    <source>
        <dbReference type="ARBA" id="ARBA00009437"/>
    </source>
</evidence>
<comment type="similarity">
    <text evidence="1">Belongs to the LysR transcriptional regulatory family.</text>
</comment>
<dbReference type="Gene3D" id="1.10.10.10">
    <property type="entry name" value="Winged helix-like DNA-binding domain superfamily/Winged helix DNA-binding domain"/>
    <property type="match status" value="1"/>
</dbReference>
<dbReference type="InterPro" id="IPR058163">
    <property type="entry name" value="LysR-type_TF_proteobact-type"/>
</dbReference>
<reference evidence="6 8" key="1">
    <citation type="submission" date="2024-02" db="EMBL/GenBank/DDBJ databases">
        <title>Lysobacter Genome Sequencing and Mining.</title>
        <authorList>
            <person name="Bierman J."/>
            <person name="Walker M.C."/>
        </authorList>
    </citation>
    <scope>NUCLEOTIDE SEQUENCE [LARGE SCALE GENOMIC DNA]</scope>
    <source>
        <strain evidence="6 8">PB6250</strain>
    </source>
</reference>
<dbReference type="Pfam" id="PF03466">
    <property type="entry name" value="LysR_substrate"/>
    <property type="match status" value="1"/>
</dbReference>
<name>A0AAU8MP32_9GAMM</name>
<dbReference type="GO" id="GO:0006351">
    <property type="term" value="P:DNA-templated transcription"/>
    <property type="evidence" value="ECO:0007669"/>
    <property type="project" value="TreeGrafter"/>
</dbReference>
<keyword evidence="8" id="KW-1185">Reference proteome</keyword>
<evidence type="ECO:0000259" key="5">
    <source>
        <dbReference type="PROSITE" id="PS50931"/>
    </source>
</evidence>
<evidence type="ECO:0000313" key="6">
    <source>
        <dbReference type="EMBL" id="MEI2454865.1"/>
    </source>
</evidence>
<dbReference type="SUPFAM" id="SSF46785">
    <property type="entry name" value="Winged helix' DNA-binding domain"/>
    <property type="match status" value="1"/>
</dbReference>
<evidence type="ECO:0000256" key="3">
    <source>
        <dbReference type="ARBA" id="ARBA00023125"/>
    </source>
</evidence>
<evidence type="ECO:0000256" key="2">
    <source>
        <dbReference type="ARBA" id="ARBA00023015"/>
    </source>
</evidence>
<dbReference type="GO" id="GO:0003700">
    <property type="term" value="F:DNA-binding transcription factor activity"/>
    <property type="evidence" value="ECO:0007669"/>
    <property type="project" value="InterPro"/>
</dbReference>
<dbReference type="PROSITE" id="PS50931">
    <property type="entry name" value="HTH_LYSR"/>
    <property type="match status" value="1"/>
</dbReference>
<feature type="domain" description="HTH lysR-type" evidence="5">
    <location>
        <begin position="1"/>
        <end position="59"/>
    </location>
</feature>
<dbReference type="SUPFAM" id="SSF53850">
    <property type="entry name" value="Periplasmic binding protein-like II"/>
    <property type="match status" value="1"/>
</dbReference>
<keyword evidence="4" id="KW-0804">Transcription</keyword>
<protein>
    <submittedName>
        <fullName evidence="7">LysR family transcriptional regulator</fullName>
    </submittedName>
</protein>
<keyword evidence="3" id="KW-0238">DNA-binding</keyword>
<proteinExistence type="inferred from homology"/>
<dbReference type="Gene3D" id="3.40.190.290">
    <property type="match status" value="1"/>
</dbReference>
<dbReference type="InterPro" id="IPR005119">
    <property type="entry name" value="LysR_subst-bd"/>
</dbReference>
<dbReference type="Proteomes" id="UP001387215">
    <property type="component" value="Unassembled WGS sequence"/>
</dbReference>
<dbReference type="GO" id="GO:0043565">
    <property type="term" value="F:sequence-specific DNA binding"/>
    <property type="evidence" value="ECO:0007669"/>
    <property type="project" value="TreeGrafter"/>
</dbReference>
<dbReference type="InterPro" id="IPR000847">
    <property type="entry name" value="LysR_HTH_N"/>
</dbReference>
<evidence type="ECO:0000256" key="4">
    <source>
        <dbReference type="ARBA" id="ARBA00023163"/>
    </source>
</evidence>
<dbReference type="AlphaFoldDB" id="A0AAU8MP32"/>
<evidence type="ECO:0000313" key="8">
    <source>
        <dbReference type="Proteomes" id="UP001387215"/>
    </source>
</evidence>